<dbReference type="SMART" id="SM01057">
    <property type="entry name" value="Carb_anhydrase"/>
    <property type="match status" value="1"/>
</dbReference>
<dbReference type="Gene3D" id="3.10.200.10">
    <property type="entry name" value="Alpha carbonic anhydrase"/>
    <property type="match status" value="1"/>
</dbReference>
<dbReference type="EMBL" id="CP042374">
    <property type="protein sequence ID" value="QEA33408.1"/>
    <property type="molecule type" value="Genomic_DNA"/>
</dbReference>
<dbReference type="SUPFAM" id="SSF51069">
    <property type="entry name" value="Carbonic anhydrase"/>
    <property type="match status" value="1"/>
</dbReference>
<keyword evidence="5" id="KW-0456">Lyase</keyword>
<dbReference type="CDD" id="cd03124">
    <property type="entry name" value="alpha_CA_prokaryotic_like"/>
    <property type="match status" value="1"/>
</dbReference>
<dbReference type="InterPro" id="IPR023561">
    <property type="entry name" value="Carbonic_anhydrase_a-class"/>
</dbReference>
<dbReference type="InterPro" id="IPR036398">
    <property type="entry name" value="CA_dom_sf"/>
</dbReference>
<dbReference type="GO" id="GO:0004089">
    <property type="term" value="F:carbonate dehydratase activity"/>
    <property type="evidence" value="ECO:0007669"/>
    <property type="project" value="UniProtKB-EC"/>
</dbReference>
<evidence type="ECO:0000313" key="8">
    <source>
        <dbReference type="EMBL" id="QEA33408.1"/>
    </source>
</evidence>
<keyword evidence="4" id="KW-0862">Zinc</keyword>
<dbReference type="GeneID" id="61186954"/>
<dbReference type="Pfam" id="PF00194">
    <property type="entry name" value="Carb_anhydrase"/>
    <property type="match status" value="1"/>
</dbReference>
<dbReference type="PANTHER" id="PTHR18952">
    <property type="entry name" value="CARBONIC ANHYDRASE"/>
    <property type="match status" value="1"/>
</dbReference>
<dbReference type="EC" id="4.2.1.1" evidence="2"/>
<reference evidence="8 9" key="1">
    <citation type="submission" date="2019-06" db="EMBL/GenBank/DDBJ databases">
        <title>Genome analyses of bacteria isolated from kimchi.</title>
        <authorList>
            <person name="Lee S."/>
            <person name="Ahn S."/>
            <person name="Roh S."/>
        </authorList>
    </citation>
    <scope>NUCLEOTIDE SEQUENCE [LARGE SCALE GENOMIC DNA]</scope>
    <source>
        <strain evidence="8 9">CBA3620</strain>
    </source>
</reference>
<comment type="similarity">
    <text evidence="1">Belongs to the alpha-carbonic anhydrase family.</text>
</comment>
<evidence type="ECO:0000313" key="9">
    <source>
        <dbReference type="Proteomes" id="UP000321332"/>
    </source>
</evidence>
<evidence type="ECO:0000259" key="7">
    <source>
        <dbReference type="PROSITE" id="PS51144"/>
    </source>
</evidence>
<dbReference type="OMA" id="ERFHFHD"/>
<name>A0AAE6M3A5_LEUCA</name>
<dbReference type="RefSeq" id="WP_014973650.1">
    <property type="nucleotide sequence ID" value="NZ_BPKR01000015.1"/>
</dbReference>
<evidence type="ECO:0000256" key="6">
    <source>
        <dbReference type="ARBA" id="ARBA00048348"/>
    </source>
</evidence>
<dbReference type="InterPro" id="IPR001148">
    <property type="entry name" value="CA_dom"/>
</dbReference>
<evidence type="ECO:0000256" key="2">
    <source>
        <dbReference type="ARBA" id="ARBA00012925"/>
    </source>
</evidence>
<evidence type="ECO:0000256" key="1">
    <source>
        <dbReference type="ARBA" id="ARBA00010718"/>
    </source>
</evidence>
<dbReference type="Proteomes" id="UP000321332">
    <property type="component" value="Chromosome"/>
</dbReference>
<comment type="catalytic activity">
    <reaction evidence="6">
        <text>hydrogencarbonate + H(+) = CO2 + H2O</text>
        <dbReference type="Rhea" id="RHEA:10748"/>
        <dbReference type="ChEBI" id="CHEBI:15377"/>
        <dbReference type="ChEBI" id="CHEBI:15378"/>
        <dbReference type="ChEBI" id="CHEBI:16526"/>
        <dbReference type="ChEBI" id="CHEBI:17544"/>
        <dbReference type="EC" id="4.2.1.1"/>
    </reaction>
</comment>
<evidence type="ECO:0000256" key="3">
    <source>
        <dbReference type="ARBA" id="ARBA00022723"/>
    </source>
</evidence>
<protein>
    <recommendedName>
        <fullName evidence="2">carbonic anhydrase</fullName>
        <ecNumber evidence="2">4.2.1.1</ecNumber>
    </recommendedName>
</protein>
<dbReference type="GO" id="GO:0008270">
    <property type="term" value="F:zinc ion binding"/>
    <property type="evidence" value="ECO:0007669"/>
    <property type="project" value="InterPro"/>
</dbReference>
<keyword evidence="3" id="KW-0479">Metal-binding</keyword>
<dbReference type="AlphaFoldDB" id="A0AAE6M3A5"/>
<feature type="domain" description="Alpha-carbonic anhydrase" evidence="7">
    <location>
        <begin position="2"/>
        <end position="203"/>
    </location>
</feature>
<organism evidence="8 9">
    <name type="scientific">Leuconostoc carnosum</name>
    <dbReference type="NCBI Taxonomy" id="1252"/>
    <lineage>
        <taxon>Bacteria</taxon>
        <taxon>Bacillati</taxon>
        <taxon>Bacillota</taxon>
        <taxon>Bacilli</taxon>
        <taxon>Lactobacillales</taxon>
        <taxon>Lactobacillaceae</taxon>
        <taxon>Leuconostoc</taxon>
    </lineage>
</organism>
<gene>
    <name evidence="8" type="ORF">FGL89_04290</name>
</gene>
<evidence type="ECO:0000256" key="4">
    <source>
        <dbReference type="ARBA" id="ARBA00022833"/>
    </source>
</evidence>
<accession>A0AAE6M3A5</accession>
<evidence type="ECO:0000256" key="5">
    <source>
        <dbReference type="ARBA" id="ARBA00023239"/>
    </source>
</evidence>
<sequence>MQHLDYSQQKDWYQADDTPFQSPIAINTSQTLPETKSDLTVKFHDRTQYQDRVVGEQFLVQGELVVNGETWQLERFHFHDGAEHLIDNVRHDAEIHFVYHKNDDTLVLAIFGDVATGANTHIPDIFTGEIDAKLLADLLPPHHDYFHYVGSLTTPPLGENISWLILAEPIALSTVDLAILHDRYPNNYRDIQDVAGREVSSIDIIK</sequence>
<proteinExistence type="inferred from homology"/>
<dbReference type="PROSITE" id="PS51144">
    <property type="entry name" value="ALPHA_CA_2"/>
    <property type="match status" value="1"/>
</dbReference>
<dbReference type="InterPro" id="IPR041891">
    <property type="entry name" value="Alpha_CA_prokaryot-like"/>
</dbReference>
<dbReference type="PANTHER" id="PTHR18952:SF265">
    <property type="entry name" value="CARBONIC ANHYDRASE"/>
    <property type="match status" value="1"/>
</dbReference>